<accession>A0A6A4L000</accession>
<keyword evidence="1" id="KW-0436">Ligase</keyword>
<dbReference type="InterPro" id="IPR014729">
    <property type="entry name" value="Rossmann-like_a/b/a_fold"/>
</dbReference>
<evidence type="ECO:0000313" key="2">
    <source>
        <dbReference type="EMBL" id="KAE9451085.1"/>
    </source>
</evidence>
<dbReference type="GO" id="GO:0004359">
    <property type="term" value="F:glutaminase activity"/>
    <property type="evidence" value="ECO:0007669"/>
    <property type="project" value="InterPro"/>
</dbReference>
<evidence type="ECO:0000313" key="3">
    <source>
        <dbReference type="Proteomes" id="UP000428333"/>
    </source>
</evidence>
<evidence type="ECO:0000256" key="1">
    <source>
        <dbReference type="ARBA" id="ARBA00022598"/>
    </source>
</evidence>
<proteinExistence type="predicted"/>
<keyword evidence="3" id="KW-1185">Reference proteome</keyword>
<dbReference type="InterPro" id="IPR003694">
    <property type="entry name" value="NAD_synthase"/>
</dbReference>
<feature type="non-terminal residue" evidence="2">
    <location>
        <position position="1"/>
    </location>
</feature>
<dbReference type="OrthoDB" id="2020662at2759"/>
<dbReference type="Gene3D" id="3.60.110.10">
    <property type="entry name" value="Carbon-nitrogen hydrolase"/>
    <property type="match status" value="1"/>
</dbReference>
<dbReference type="Gene3D" id="3.40.50.620">
    <property type="entry name" value="HUPs"/>
    <property type="match status" value="1"/>
</dbReference>
<dbReference type="AlphaFoldDB" id="A0A6A4L000"/>
<dbReference type="EMBL" id="QEFC01002726">
    <property type="protein sequence ID" value="KAE9451085.1"/>
    <property type="molecule type" value="Genomic_DNA"/>
</dbReference>
<gene>
    <name evidence="2" type="ORF">C3L33_16994</name>
</gene>
<dbReference type="GO" id="GO:0005737">
    <property type="term" value="C:cytoplasm"/>
    <property type="evidence" value="ECO:0007669"/>
    <property type="project" value="InterPro"/>
</dbReference>
<sequence>MADGCSCVVLNGDVVAQGSQFSLKDVEVVVAQIDLDAVASLRGSISSFQEQASCNPKVPSVATPYKLCQPFNLQMPLSSPLEVSSWSGKGGQNAFDGNACLVNPSWKNEVENGDEQVKADAIRIGHYTDGEFPTDSKEFAKRIFYTVFMGSENSSEATRMRAKVLATEIGSWHLDVSIDGVVSALLCLFQTLTGKRPRYKVEYTRVKINLSNVLNLYEICFF</sequence>
<organism evidence="2 3">
    <name type="scientific">Rhododendron williamsianum</name>
    <dbReference type="NCBI Taxonomy" id="262921"/>
    <lineage>
        <taxon>Eukaryota</taxon>
        <taxon>Viridiplantae</taxon>
        <taxon>Streptophyta</taxon>
        <taxon>Embryophyta</taxon>
        <taxon>Tracheophyta</taxon>
        <taxon>Spermatophyta</taxon>
        <taxon>Magnoliopsida</taxon>
        <taxon>eudicotyledons</taxon>
        <taxon>Gunneridae</taxon>
        <taxon>Pentapetalae</taxon>
        <taxon>asterids</taxon>
        <taxon>Ericales</taxon>
        <taxon>Ericaceae</taxon>
        <taxon>Ericoideae</taxon>
        <taxon>Rhodoreae</taxon>
        <taxon>Rhododendron</taxon>
    </lineage>
</organism>
<dbReference type="GO" id="GO:0003952">
    <property type="term" value="F:NAD+ synthase (glutamine-hydrolyzing) activity"/>
    <property type="evidence" value="ECO:0007669"/>
    <property type="project" value="InterPro"/>
</dbReference>
<dbReference type="PANTHER" id="PTHR23090:SF9">
    <property type="entry name" value="GLUTAMINE-DEPENDENT NAD(+) SYNTHETASE"/>
    <property type="match status" value="1"/>
</dbReference>
<comment type="caution">
    <text evidence="2">The sequence shown here is derived from an EMBL/GenBank/DDBJ whole genome shotgun (WGS) entry which is preliminary data.</text>
</comment>
<name>A0A6A4L000_9ERIC</name>
<protein>
    <submittedName>
        <fullName evidence="2">Uncharacterized protein</fullName>
    </submittedName>
</protein>
<dbReference type="GO" id="GO:0009435">
    <property type="term" value="P:NAD+ biosynthetic process"/>
    <property type="evidence" value="ECO:0007669"/>
    <property type="project" value="InterPro"/>
</dbReference>
<dbReference type="Proteomes" id="UP000428333">
    <property type="component" value="Linkage Group LG10"/>
</dbReference>
<dbReference type="PANTHER" id="PTHR23090">
    <property type="entry name" value="NH 3 /GLUTAMINE-DEPENDENT NAD + SYNTHETASE"/>
    <property type="match status" value="1"/>
</dbReference>
<dbReference type="InterPro" id="IPR036526">
    <property type="entry name" value="C-N_Hydrolase_sf"/>
</dbReference>
<reference evidence="2 3" key="1">
    <citation type="journal article" date="2019" name="Genome Biol. Evol.">
        <title>The Rhododendron genome and chromosomal organization provide insight into shared whole-genome duplications across the heath family (Ericaceae).</title>
        <authorList>
            <person name="Soza V.L."/>
            <person name="Lindsley D."/>
            <person name="Waalkes A."/>
            <person name="Ramage E."/>
            <person name="Patwardhan R.P."/>
            <person name="Burton J.N."/>
            <person name="Adey A."/>
            <person name="Kumar A."/>
            <person name="Qiu R."/>
            <person name="Shendure J."/>
            <person name="Hall B."/>
        </authorList>
    </citation>
    <scope>NUCLEOTIDE SEQUENCE [LARGE SCALE GENOMIC DNA]</scope>
    <source>
        <strain evidence="2">RSF 1966-606</strain>
    </source>
</reference>